<dbReference type="AlphaFoldDB" id="C8PKD2"/>
<keyword evidence="2" id="KW-1185">Reference proteome</keyword>
<proteinExistence type="predicted"/>
<protein>
    <submittedName>
        <fullName evidence="1">Uncharacterized protein</fullName>
    </submittedName>
</protein>
<name>C8PKD2_9BACT</name>
<gene>
    <name evidence="1" type="ORF">CAMGR0001_0148</name>
</gene>
<reference evidence="1 2" key="1">
    <citation type="submission" date="2009-07" db="EMBL/GenBank/DDBJ databases">
        <authorList>
            <person name="Madupu R."/>
            <person name="Sebastian Y."/>
            <person name="Durkin A.S."/>
            <person name="Torralba M."/>
            <person name="Methe B."/>
            <person name="Sutton G.G."/>
            <person name="Strausberg R.L."/>
            <person name="Nelson K.E."/>
        </authorList>
    </citation>
    <scope>NUCLEOTIDE SEQUENCE [LARGE SCALE GENOMIC DNA]</scope>
    <source>
        <strain evidence="1 2">RM3268</strain>
    </source>
</reference>
<accession>C8PKD2</accession>
<sequence length="41" mass="4582">MIKYCAPRRRKLGYGSPPSATHFSSICSMVSNQYFGISPRS</sequence>
<evidence type="ECO:0000313" key="2">
    <source>
        <dbReference type="Proteomes" id="UP000005709"/>
    </source>
</evidence>
<organism evidence="1 2">
    <name type="scientific">Campylobacter gracilis RM3268</name>
    <dbReference type="NCBI Taxonomy" id="553220"/>
    <lineage>
        <taxon>Bacteria</taxon>
        <taxon>Pseudomonadati</taxon>
        <taxon>Campylobacterota</taxon>
        <taxon>Epsilonproteobacteria</taxon>
        <taxon>Campylobacterales</taxon>
        <taxon>Campylobacteraceae</taxon>
        <taxon>Campylobacter</taxon>
    </lineage>
</organism>
<evidence type="ECO:0000313" key="1">
    <source>
        <dbReference type="EMBL" id="EEV16541.1"/>
    </source>
</evidence>
<dbReference type="Proteomes" id="UP000005709">
    <property type="component" value="Unassembled WGS sequence"/>
</dbReference>
<comment type="caution">
    <text evidence="1">The sequence shown here is derived from an EMBL/GenBank/DDBJ whole genome shotgun (WGS) entry which is preliminary data.</text>
</comment>
<dbReference type="EMBL" id="ACYG01000030">
    <property type="protein sequence ID" value="EEV16541.1"/>
    <property type="molecule type" value="Genomic_DNA"/>
</dbReference>